<dbReference type="EMBL" id="CP034086">
    <property type="protein sequence ID" value="AZG78539.1"/>
    <property type="molecule type" value="Genomic_DNA"/>
</dbReference>
<evidence type="ECO:0000256" key="1">
    <source>
        <dbReference type="ARBA" id="ARBA00004141"/>
    </source>
</evidence>
<feature type="transmembrane region" description="Helical" evidence="5">
    <location>
        <begin position="142"/>
        <end position="160"/>
    </location>
</feature>
<feature type="transmembrane region" description="Helical" evidence="5">
    <location>
        <begin position="39"/>
        <end position="60"/>
    </location>
</feature>
<evidence type="ECO:0000313" key="8">
    <source>
        <dbReference type="Proteomes" id="UP000273982"/>
    </source>
</evidence>
<feature type="transmembrane region" description="Helical" evidence="5">
    <location>
        <begin position="113"/>
        <end position="136"/>
    </location>
</feature>
<name>A0A3G8M936_9HYPH</name>
<evidence type="ECO:0000313" key="7">
    <source>
        <dbReference type="EMBL" id="AZG78539.1"/>
    </source>
</evidence>
<feature type="domain" description="Yip1" evidence="6">
    <location>
        <begin position="12"/>
        <end position="179"/>
    </location>
</feature>
<reference evidence="7 8" key="1">
    <citation type="submission" date="2018-11" db="EMBL/GenBank/DDBJ databases">
        <title>Genome squencing of methanotrophic bacteria isolated from alkaline groundwater in Korea.</title>
        <authorList>
            <person name="Nguyen L.N."/>
        </authorList>
    </citation>
    <scope>NUCLEOTIDE SEQUENCE [LARGE SCALE GENOMIC DNA]</scope>
    <source>
        <strain evidence="7 8">GW6</strain>
    </source>
</reference>
<organism evidence="7 8">
    <name type="scientific">Methylocystis rosea</name>
    <dbReference type="NCBI Taxonomy" id="173366"/>
    <lineage>
        <taxon>Bacteria</taxon>
        <taxon>Pseudomonadati</taxon>
        <taxon>Pseudomonadota</taxon>
        <taxon>Alphaproteobacteria</taxon>
        <taxon>Hyphomicrobiales</taxon>
        <taxon>Methylocystaceae</taxon>
        <taxon>Methylocystis</taxon>
    </lineage>
</organism>
<keyword evidence="3 5" id="KW-1133">Transmembrane helix</keyword>
<protein>
    <submittedName>
        <fullName evidence="7">DUF1282 domain-containing protein</fullName>
    </submittedName>
</protein>
<evidence type="ECO:0000256" key="4">
    <source>
        <dbReference type="ARBA" id="ARBA00023136"/>
    </source>
</evidence>
<evidence type="ECO:0000256" key="3">
    <source>
        <dbReference type="ARBA" id="ARBA00022989"/>
    </source>
</evidence>
<dbReference type="AlphaFoldDB" id="A0A3G8M936"/>
<dbReference type="Proteomes" id="UP000273982">
    <property type="component" value="Chromosome"/>
</dbReference>
<evidence type="ECO:0000256" key="5">
    <source>
        <dbReference type="SAM" id="Phobius"/>
    </source>
</evidence>
<feature type="transmembrane region" description="Helical" evidence="5">
    <location>
        <begin position="80"/>
        <end position="101"/>
    </location>
</feature>
<evidence type="ECO:0000256" key="2">
    <source>
        <dbReference type="ARBA" id="ARBA00022692"/>
    </source>
</evidence>
<dbReference type="InterPro" id="IPR006977">
    <property type="entry name" value="Yip1_dom"/>
</dbReference>
<comment type="subcellular location">
    <subcellularLocation>
        <location evidence="1">Membrane</location>
        <topology evidence="1">Multi-pass membrane protein</topology>
    </subcellularLocation>
</comment>
<sequence length="196" mass="21966">MEAGMQLLSRIKGLILAPQSEWAKISEEETSIFDLYRNYIAILALLPPFASFFSSWLFGFSHGPQGIMHPTFTGGLYRAFVQYLLSLPAFFIVAFVISAIAPHFDGKTDDRRALMLTAYSYTPVWLASLFGLIPGLRWLDVLGFYGIYVFSVGLPTMMRVPRENLDVFTLATLFLVVATVALHGWVVHLIAPQQLI</sequence>
<feature type="transmembrane region" description="Helical" evidence="5">
    <location>
        <begin position="167"/>
        <end position="191"/>
    </location>
</feature>
<accession>A0A3G8M936</accession>
<gene>
    <name evidence="7" type="ORF">EHO51_06620</name>
</gene>
<proteinExistence type="predicted"/>
<keyword evidence="2 5" id="KW-0812">Transmembrane</keyword>
<dbReference type="Pfam" id="PF04893">
    <property type="entry name" value="Yip1"/>
    <property type="match status" value="1"/>
</dbReference>
<keyword evidence="4 5" id="KW-0472">Membrane</keyword>
<evidence type="ECO:0000259" key="6">
    <source>
        <dbReference type="Pfam" id="PF04893"/>
    </source>
</evidence>
<dbReference type="GO" id="GO:0016020">
    <property type="term" value="C:membrane"/>
    <property type="evidence" value="ECO:0007669"/>
    <property type="project" value="UniProtKB-SubCell"/>
</dbReference>
<dbReference type="KEGG" id="mros:EHO51_06620"/>